<proteinExistence type="predicted"/>
<name>A0ABX0MS96_9BURK</name>
<dbReference type="RefSeq" id="WP_167239553.1">
    <property type="nucleotide sequence ID" value="NZ_WHJF01000090.1"/>
</dbReference>
<reference evidence="1 2" key="1">
    <citation type="submission" date="2019-10" db="EMBL/GenBank/DDBJ databases">
        <title>Taxonomy of Antarctic Massilia spp.: description of Massilia rubra sp. nov., Massilia aquatica sp. nov., Massilia mucilaginosa sp. nov., Massilia frigida sp. nov. isolated from streams, lakes and regoliths.</title>
        <authorList>
            <person name="Holochova P."/>
            <person name="Sedlacek I."/>
            <person name="Kralova S."/>
            <person name="Maslanova I."/>
            <person name="Busse H.-J."/>
            <person name="Stankova E."/>
            <person name="Vrbovska V."/>
            <person name="Kovarovic V."/>
            <person name="Bartak M."/>
            <person name="Svec P."/>
            <person name="Pantucek R."/>
        </authorList>
    </citation>
    <scope>NUCLEOTIDE SEQUENCE [LARGE SCALE GENOMIC DNA]</scope>
    <source>
        <strain evidence="1 2">CCM 8694</strain>
    </source>
</reference>
<dbReference type="EMBL" id="WHJF01000090">
    <property type="protein sequence ID" value="NHZ65611.1"/>
    <property type="molecule type" value="Genomic_DNA"/>
</dbReference>
<sequence>MISEKNWDAAFGDFYLHDCAVRSKHAFSFACIEAVDDFAVEEPNKRMVNVFTDTGEIDYKEYTGFAWPFLAVARQPLEQAVMVGARGGVAVLGSGQRGMEAAIPMGSATAALVTSVNALATIDGLVYAAGPWRAVCRRTACGVWESLAGRDTLPEPERDAHGSNDEGFDVIDGFSARDIYCAGGKGDVWRFDGVRWHQCRVRVDQHIQAICCAGDGYVYIGLQGGGILRGRENLWKLIQKTTLARPFNDMVWFADKVWCNSDDGLWTIGNGKLADADVPPEARHRSRVLAVGDGVMLFAGRYGAVVFDGKEWTPLVPDAP</sequence>
<accession>A0ABX0MS96</accession>
<gene>
    <name evidence="1" type="ORF">F1735_25480</name>
</gene>
<protein>
    <submittedName>
        <fullName evidence="1">Uncharacterized protein</fullName>
    </submittedName>
</protein>
<organism evidence="1 2">
    <name type="scientific">Massilia genomosp. 1</name>
    <dbReference type="NCBI Taxonomy" id="2609280"/>
    <lineage>
        <taxon>Bacteria</taxon>
        <taxon>Pseudomonadati</taxon>
        <taxon>Pseudomonadota</taxon>
        <taxon>Betaproteobacteria</taxon>
        <taxon>Burkholderiales</taxon>
        <taxon>Oxalobacteraceae</taxon>
        <taxon>Telluria group</taxon>
        <taxon>Massilia</taxon>
    </lineage>
</organism>
<comment type="caution">
    <text evidence="1">The sequence shown here is derived from an EMBL/GenBank/DDBJ whole genome shotgun (WGS) entry which is preliminary data.</text>
</comment>
<keyword evidence="2" id="KW-1185">Reference proteome</keyword>
<evidence type="ECO:0000313" key="1">
    <source>
        <dbReference type="EMBL" id="NHZ65611.1"/>
    </source>
</evidence>
<evidence type="ECO:0000313" key="2">
    <source>
        <dbReference type="Proteomes" id="UP000610594"/>
    </source>
</evidence>
<dbReference type="Proteomes" id="UP000610594">
    <property type="component" value="Unassembled WGS sequence"/>
</dbReference>